<organism evidence="3 4">
    <name type="scientific">Tropilaelaps mercedesae</name>
    <dbReference type="NCBI Taxonomy" id="418985"/>
    <lineage>
        <taxon>Eukaryota</taxon>
        <taxon>Metazoa</taxon>
        <taxon>Ecdysozoa</taxon>
        <taxon>Arthropoda</taxon>
        <taxon>Chelicerata</taxon>
        <taxon>Arachnida</taxon>
        <taxon>Acari</taxon>
        <taxon>Parasitiformes</taxon>
        <taxon>Mesostigmata</taxon>
        <taxon>Gamasina</taxon>
        <taxon>Dermanyssoidea</taxon>
        <taxon>Laelapidae</taxon>
        <taxon>Tropilaelaps</taxon>
    </lineage>
</organism>
<reference evidence="3 4" key="1">
    <citation type="journal article" date="2017" name="Gigascience">
        <title>Draft genome of the honey bee ectoparasitic mite, Tropilaelaps mercedesae, is shaped by the parasitic life history.</title>
        <authorList>
            <person name="Dong X."/>
            <person name="Armstrong S.D."/>
            <person name="Xia D."/>
            <person name="Makepeace B.L."/>
            <person name="Darby A.C."/>
            <person name="Kadowaki T."/>
        </authorList>
    </citation>
    <scope>NUCLEOTIDE SEQUENCE [LARGE SCALE GENOMIC DNA]</scope>
    <source>
        <strain evidence="3">Wuxi-XJTLU</strain>
    </source>
</reference>
<dbReference type="InterPro" id="IPR014044">
    <property type="entry name" value="CAP_dom"/>
</dbReference>
<dbReference type="Gene3D" id="3.40.33.10">
    <property type="entry name" value="CAP"/>
    <property type="match status" value="1"/>
</dbReference>
<evidence type="ECO:0000256" key="1">
    <source>
        <dbReference type="SAM" id="SignalP"/>
    </source>
</evidence>
<proteinExistence type="predicted"/>
<dbReference type="SUPFAM" id="SSF55797">
    <property type="entry name" value="PR-1-like"/>
    <property type="match status" value="1"/>
</dbReference>
<keyword evidence="4" id="KW-1185">Reference proteome</keyword>
<dbReference type="Proteomes" id="UP000192247">
    <property type="component" value="Unassembled WGS sequence"/>
</dbReference>
<comment type="caution">
    <text evidence="3">The sequence shown here is derived from an EMBL/GenBank/DDBJ whole genome shotgun (WGS) entry which is preliminary data.</text>
</comment>
<sequence length="145" mass="16385">MLLLMNAVVLFGSFVNTQDLCTLEVSNYCYSRRLSPTACKKQHCPGLHPTSLEDESLFQKEILKLHNKIRSQPVYGVTAANMHRLHWDNELAQLALIAAHDTCIRRAVERDCEATPNHLERIGSNELALSADFKIHLSADLVMEK</sequence>
<keyword evidence="1" id="KW-0732">Signal</keyword>
<evidence type="ECO:0000313" key="3">
    <source>
        <dbReference type="EMBL" id="OQR79504.1"/>
    </source>
</evidence>
<dbReference type="Pfam" id="PF00188">
    <property type="entry name" value="CAP"/>
    <property type="match status" value="1"/>
</dbReference>
<feature type="non-terminal residue" evidence="3">
    <location>
        <position position="145"/>
    </location>
</feature>
<dbReference type="OrthoDB" id="414826at2759"/>
<evidence type="ECO:0000259" key="2">
    <source>
        <dbReference type="Pfam" id="PF00188"/>
    </source>
</evidence>
<dbReference type="InParanoid" id="A0A1V9Y193"/>
<accession>A0A1V9Y193</accession>
<feature type="signal peptide" evidence="1">
    <location>
        <begin position="1"/>
        <end position="17"/>
    </location>
</feature>
<evidence type="ECO:0000313" key="4">
    <source>
        <dbReference type="Proteomes" id="UP000192247"/>
    </source>
</evidence>
<protein>
    <submittedName>
        <fullName evidence="3">Venom allergen 5-like</fullName>
    </submittedName>
</protein>
<gene>
    <name evidence="3" type="ORF">BIW11_05692</name>
</gene>
<dbReference type="AlphaFoldDB" id="A0A1V9Y193"/>
<feature type="domain" description="SCP" evidence="2">
    <location>
        <begin position="63"/>
        <end position="106"/>
    </location>
</feature>
<dbReference type="InterPro" id="IPR035940">
    <property type="entry name" value="CAP_sf"/>
</dbReference>
<dbReference type="EMBL" id="MNPL01001035">
    <property type="protein sequence ID" value="OQR79504.1"/>
    <property type="molecule type" value="Genomic_DNA"/>
</dbReference>
<name>A0A1V9Y193_9ACAR</name>
<feature type="chain" id="PRO_5012190247" evidence="1">
    <location>
        <begin position="18"/>
        <end position="145"/>
    </location>
</feature>